<comment type="caution">
    <text evidence="2">The sequence shown here is derived from an EMBL/GenBank/DDBJ whole genome shotgun (WGS) entry which is preliminary data.</text>
</comment>
<organism evidence="2 3">
    <name type="scientific">Colocasia esculenta</name>
    <name type="common">Wild taro</name>
    <name type="synonym">Arum esculentum</name>
    <dbReference type="NCBI Taxonomy" id="4460"/>
    <lineage>
        <taxon>Eukaryota</taxon>
        <taxon>Viridiplantae</taxon>
        <taxon>Streptophyta</taxon>
        <taxon>Embryophyta</taxon>
        <taxon>Tracheophyta</taxon>
        <taxon>Spermatophyta</taxon>
        <taxon>Magnoliopsida</taxon>
        <taxon>Liliopsida</taxon>
        <taxon>Araceae</taxon>
        <taxon>Aroideae</taxon>
        <taxon>Colocasieae</taxon>
        <taxon>Colocasia</taxon>
    </lineage>
</organism>
<gene>
    <name evidence="2" type="ORF">Taro_000808</name>
</gene>
<feature type="region of interest" description="Disordered" evidence="1">
    <location>
        <begin position="82"/>
        <end position="111"/>
    </location>
</feature>
<evidence type="ECO:0000313" key="2">
    <source>
        <dbReference type="EMBL" id="MQL68566.1"/>
    </source>
</evidence>
<evidence type="ECO:0000313" key="3">
    <source>
        <dbReference type="Proteomes" id="UP000652761"/>
    </source>
</evidence>
<dbReference type="EMBL" id="NMUH01000016">
    <property type="protein sequence ID" value="MQL68566.1"/>
    <property type="molecule type" value="Genomic_DNA"/>
</dbReference>
<dbReference type="AlphaFoldDB" id="A0A843TEA5"/>
<name>A0A843TEA5_COLES</name>
<accession>A0A843TEA5</accession>
<dbReference type="Proteomes" id="UP000652761">
    <property type="component" value="Unassembled WGS sequence"/>
</dbReference>
<proteinExistence type="predicted"/>
<keyword evidence="3" id="KW-1185">Reference proteome</keyword>
<sequence>MCSASLNVERVAREAEAKAHERMKAEIAQLMACECWKAVAEYKKFDSHIEQITGLFRDSYKYCLKAMAKAFPELDLSNVQPLAADDDESKEEVGQTEVGQTDVGASTPAPTVDTSLAALVTEATTEL</sequence>
<protein>
    <submittedName>
        <fullName evidence="2">Uncharacterized protein</fullName>
    </submittedName>
</protein>
<evidence type="ECO:0000256" key="1">
    <source>
        <dbReference type="SAM" id="MobiDB-lite"/>
    </source>
</evidence>
<reference evidence="2" key="1">
    <citation type="submission" date="2017-07" db="EMBL/GenBank/DDBJ databases">
        <title>Taro Niue Genome Assembly and Annotation.</title>
        <authorList>
            <person name="Atibalentja N."/>
            <person name="Keating K."/>
            <person name="Fields C.J."/>
        </authorList>
    </citation>
    <scope>NUCLEOTIDE SEQUENCE</scope>
    <source>
        <strain evidence="2">Niue_2</strain>
        <tissue evidence="2">Leaf</tissue>
    </source>
</reference>